<name>A0A1N6IEN2_9MICO</name>
<accession>A0A1N6IEN2</accession>
<protein>
    <submittedName>
        <fullName evidence="1">Uncharacterized protein</fullName>
    </submittedName>
</protein>
<dbReference type="RefSeq" id="WP_143231739.1">
    <property type="nucleotide sequence ID" value="NZ_FSRJ01000007.1"/>
</dbReference>
<dbReference type="Proteomes" id="UP000184699">
    <property type="component" value="Unassembled WGS sequence"/>
</dbReference>
<proteinExistence type="predicted"/>
<organism evidence="1 2">
    <name type="scientific">Agromyces cerinus subsp. cerinus</name>
    <dbReference type="NCBI Taxonomy" id="232089"/>
    <lineage>
        <taxon>Bacteria</taxon>
        <taxon>Bacillati</taxon>
        <taxon>Actinomycetota</taxon>
        <taxon>Actinomycetes</taxon>
        <taxon>Micrococcales</taxon>
        <taxon>Microbacteriaceae</taxon>
        <taxon>Agromyces</taxon>
    </lineage>
</organism>
<gene>
    <name evidence="1" type="ORF">SAMN05443544_3954</name>
</gene>
<sequence length="103" mass="11715">MGQNRRYGSDVTDLAIYEVVLRPRPISLTPEEIGAAEIPPAPVPVDVAAWVRFPEASVEVRARAIAWTDRAVQIEFELRDGEKRRAWVWASAVRRVEPGEHRR</sequence>
<keyword evidence="2" id="KW-1185">Reference proteome</keyword>
<evidence type="ECO:0000313" key="2">
    <source>
        <dbReference type="Proteomes" id="UP000184699"/>
    </source>
</evidence>
<dbReference type="AlphaFoldDB" id="A0A1N6IEN2"/>
<evidence type="ECO:0000313" key="1">
    <source>
        <dbReference type="EMBL" id="SIO30496.1"/>
    </source>
</evidence>
<reference evidence="2" key="1">
    <citation type="submission" date="2016-11" db="EMBL/GenBank/DDBJ databases">
        <authorList>
            <person name="Varghese N."/>
            <person name="Submissions S."/>
        </authorList>
    </citation>
    <scope>NUCLEOTIDE SEQUENCE [LARGE SCALE GENOMIC DNA]</scope>
    <source>
        <strain evidence="2">DSM 8595</strain>
    </source>
</reference>
<dbReference type="OrthoDB" id="4943146at2"/>
<dbReference type="EMBL" id="FSRJ01000007">
    <property type="protein sequence ID" value="SIO30496.1"/>
    <property type="molecule type" value="Genomic_DNA"/>
</dbReference>